<reference evidence="2 3" key="1">
    <citation type="submission" date="2023-07" db="EMBL/GenBank/DDBJ databases">
        <title>Sequencing the genomes of 1000 actinobacteria strains.</title>
        <authorList>
            <person name="Klenk H.-P."/>
        </authorList>
    </citation>
    <scope>NUCLEOTIDE SEQUENCE [LARGE SCALE GENOMIC DNA]</scope>
    <source>
        <strain evidence="2 3">DSM 44710</strain>
    </source>
</reference>
<dbReference type="InterPro" id="IPR050266">
    <property type="entry name" value="AB_hydrolase_sf"/>
</dbReference>
<sequence>MPQRFVSFDGVEISYQEWGRPGSVPPVILHHGFAVDAQTNWVLPGVVDAIASTGRHVIAPDARGHGASEKPTDPARYGEDTMARDLTVLIDRLGVAEADLVGYSMGGVVAAITAATDGRIRRLVIGGVAASLVERGGVDSRVLPQGEVIAVLLADSPTAIAASPAMAFRALADAVGADRRALAAQITAAHRTPIPLHEITADTLVLCGRDDPFAARPEILAAAIPRARLRRIPGDHLGAVRDPAFAAALVDFLTTLTVHTEHPLPAE</sequence>
<organism evidence="2 3">
    <name type="scientific">Catenuloplanes nepalensis</name>
    <dbReference type="NCBI Taxonomy" id="587533"/>
    <lineage>
        <taxon>Bacteria</taxon>
        <taxon>Bacillati</taxon>
        <taxon>Actinomycetota</taxon>
        <taxon>Actinomycetes</taxon>
        <taxon>Micromonosporales</taxon>
        <taxon>Micromonosporaceae</taxon>
        <taxon>Catenuloplanes</taxon>
    </lineage>
</organism>
<dbReference type="RefSeq" id="WP_306831538.1">
    <property type="nucleotide sequence ID" value="NZ_JAUSRA010000001.1"/>
</dbReference>
<accession>A0ABT9MW29</accession>
<evidence type="ECO:0000313" key="3">
    <source>
        <dbReference type="Proteomes" id="UP001240984"/>
    </source>
</evidence>
<dbReference type="PRINTS" id="PR00111">
    <property type="entry name" value="ABHYDROLASE"/>
</dbReference>
<dbReference type="PANTHER" id="PTHR43798">
    <property type="entry name" value="MONOACYLGLYCEROL LIPASE"/>
    <property type="match status" value="1"/>
</dbReference>
<proteinExistence type="predicted"/>
<name>A0ABT9MW29_9ACTN</name>
<dbReference type="InterPro" id="IPR029058">
    <property type="entry name" value="AB_hydrolase_fold"/>
</dbReference>
<dbReference type="Proteomes" id="UP001240984">
    <property type="component" value="Unassembled WGS sequence"/>
</dbReference>
<dbReference type="Pfam" id="PF00561">
    <property type="entry name" value="Abhydrolase_1"/>
    <property type="match status" value="1"/>
</dbReference>
<evidence type="ECO:0000313" key="2">
    <source>
        <dbReference type="EMBL" id="MDP9795589.1"/>
    </source>
</evidence>
<dbReference type="Gene3D" id="3.40.50.1820">
    <property type="entry name" value="alpha/beta hydrolase"/>
    <property type="match status" value="1"/>
</dbReference>
<dbReference type="EMBL" id="JAUSRA010000001">
    <property type="protein sequence ID" value="MDP9795589.1"/>
    <property type="molecule type" value="Genomic_DNA"/>
</dbReference>
<dbReference type="InterPro" id="IPR000073">
    <property type="entry name" value="AB_hydrolase_1"/>
</dbReference>
<dbReference type="SUPFAM" id="SSF53474">
    <property type="entry name" value="alpha/beta-Hydrolases"/>
    <property type="match status" value="1"/>
</dbReference>
<feature type="domain" description="AB hydrolase-1" evidence="1">
    <location>
        <begin position="25"/>
        <end position="125"/>
    </location>
</feature>
<gene>
    <name evidence="2" type="ORF">J2S43_004101</name>
</gene>
<evidence type="ECO:0000259" key="1">
    <source>
        <dbReference type="Pfam" id="PF00561"/>
    </source>
</evidence>
<comment type="caution">
    <text evidence="2">The sequence shown here is derived from an EMBL/GenBank/DDBJ whole genome shotgun (WGS) entry which is preliminary data.</text>
</comment>
<keyword evidence="3" id="KW-1185">Reference proteome</keyword>
<protein>
    <submittedName>
        <fullName evidence="2">Pimeloyl-ACP methyl ester carboxylesterase</fullName>
    </submittedName>
</protein>
<dbReference type="PANTHER" id="PTHR43798:SF5">
    <property type="entry name" value="MONOACYLGLYCEROL LIPASE ABHD6"/>
    <property type="match status" value="1"/>
</dbReference>